<evidence type="ECO:0000256" key="2">
    <source>
        <dbReference type="SAM" id="Phobius"/>
    </source>
</evidence>
<sequence length="346" mass="37868">MFGQQLEMEETSAEDLFALTVKNIKDTHPNQVWIPDWLDNIQKQSKSCCGVRTYRDYQEFWPEFPTSLARSCCRVQGKSAESCPTELTKILYPHTAADYFKVESGCMNEINQATQRHIEESFYACILMSIMIGASFLAYLLLYVKRYLTSPAQEPRKKSRGKGVAASITYLPDLDMGSNQKQNINAASSNQFVSPIDSVDGPIVSVESIEPSPKLFSQAAPVPPKAENEVGIHGHKIVKVKPSITKINKANTVFAGILGGGSEASTGDDMTVGAGNLGRQEVFVAQDTSGSPASFPDTTGSFDDIGDVVVADQESASPNQGGGSPHQKKHRKLGMSRRRRQQQQNL</sequence>
<gene>
    <name evidence="3" type="ORF">ODALV1_LOCUS12450</name>
</gene>
<feature type="compositionally biased region" description="Polar residues" evidence="1">
    <location>
        <begin position="287"/>
        <end position="301"/>
    </location>
</feature>
<dbReference type="SUPFAM" id="SSF48652">
    <property type="entry name" value="Tetraspanin"/>
    <property type="match status" value="1"/>
</dbReference>
<proteinExistence type="predicted"/>
<keyword evidence="4" id="KW-1185">Reference proteome</keyword>
<keyword evidence="2" id="KW-1133">Transmembrane helix</keyword>
<feature type="transmembrane region" description="Helical" evidence="2">
    <location>
        <begin position="121"/>
        <end position="144"/>
    </location>
</feature>
<name>A0ABP1QMT8_9HEXA</name>
<protein>
    <submittedName>
        <fullName evidence="3">Uncharacterized protein</fullName>
    </submittedName>
</protein>
<dbReference type="Gene3D" id="1.10.1450.10">
    <property type="entry name" value="Tetraspanin"/>
    <property type="match status" value="1"/>
</dbReference>
<comment type="caution">
    <text evidence="3">The sequence shown here is derived from an EMBL/GenBank/DDBJ whole genome shotgun (WGS) entry which is preliminary data.</text>
</comment>
<dbReference type="Proteomes" id="UP001642540">
    <property type="component" value="Unassembled WGS sequence"/>
</dbReference>
<organism evidence="3 4">
    <name type="scientific">Orchesella dallaii</name>
    <dbReference type="NCBI Taxonomy" id="48710"/>
    <lineage>
        <taxon>Eukaryota</taxon>
        <taxon>Metazoa</taxon>
        <taxon>Ecdysozoa</taxon>
        <taxon>Arthropoda</taxon>
        <taxon>Hexapoda</taxon>
        <taxon>Collembola</taxon>
        <taxon>Entomobryomorpha</taxon>
        <taxon>Entomobryoidea</taxon>
        <taxon>Orchesellidae</taxon>
        <taxon>Orchesellinae</taxon>
        <taxon>Orchesella</taxon>
    </lineage>
</organism>
<feature type="region of interest" description="Disordered" evidence="1">
    <location>
        <begin position="287"/>
        <end position="346"/>
    </location>
</feature>
<keyword evidence="2" id="KW-0812">Transmembrane</keyword>
<keyword evidence="2" id="KW-0472">Membrane</keyword>
<evidence type="ECO:0000313" key="3">
    <source>
        <dbReference type="EMBL" id="CAL8106730.1"/>
    </source>
</evidence>
<evidence type="ECO:0000256" key="1">
    <source>
        <dbReference type="SAM" id="MobiDB-lite"/>
    </source>
</evidence>
<evidence type="ECO:0000313" key="4">
    <source>
        <dbReference type="Proteomes" id="UP001642540"/>
    </source>
</evidence>
<reference evidence="3 4" key="1">
    <citation type="submission" date="2024-08" db="EMBL/GenBank/DDBJ databases">
        <authorList>
            <person name="Cucini C."/>
            <person name="Frati F."/>
        </authorList>
    </citation>
    <scope>NUCLEOTIDE SEQUENCE [LARGE SCALE GENOMIC DNA]</scope>
</reference>
<feature type="compositionally biased region" description="Basic residues" evidence="1">
    <location>
        <begin position="326"/>
        <end position="346"/>
    </location>
</feature>
<accession>A0ABP1QMT8</accession>
<dbReference type="EMBL" id="CAXLJM020000038">
    <property type="protein sequence ID" value="CAL8106730.1"/>
    <property type="molecule type" value="Genomic_DNA"/>
</dbReference>
<dbReference type="InterPro" id="IPR008952">
    <property type="entry name" value="Tetraspanin_EC2_sf"/>
</dbReference>